<reference evidence="1" key="1">
    <citation type="journal article" date="2019" name="bioRxiv">
        <title>The Genome of the Zebra Mussel, Dreissena polymorpha: A Resource for Invasive Species Research.</title>
        <authorList>
            <person name="McCartney M.A."/>
            <person name="Auch B."/>
            <person name="Kono T."/>
            <person name="Mallez S."/>
            <person name="Zhang Y."/>
            <person name="Obille A."/>
            <person name="Becker A."/>
            <person name="Abrahante J.E."/>
            <person name="Garbe J."/>
            <person name="Badalamenti J.P."/>
            <person name="Herman A."/>
            <person name="Mangelson H."/>
            <person name="Liachko I."/>
            <person name="Sullivan S."/>
            <person name="Sone E.D."/>
            <person name="Koren S."/>
            <person name="Silverstein K.A.T."/>
            <person name="Beckman K.B."/>
            <person name="Gohl D.M."/>
        </authorList>
    </citation>
    <scope>NUCLEOTIDE SEQUENCE</scope>
    <source>
        <strain evidence="1">Duluth1</strain>
        <tissue evidence="1">Whole animal</tissue>
    </source>
</reference>
<reference evidence="1" key="2">
    <citation type="submission" date="2020-11" db="EMBL/GenBank/DDBJ databases">
        <authorList>
            <person name="McCartney M.A."/>
            <person name="Auch B."/>
            <person name="Kono T."/>
            <person name="Mallez S."/>
            <person name="Becker A."/>
            <person name="Gohl D.M."/>
            <person name="Silverstein K.A.T."/>
            <person name="Koren S."/>
            <person name="Bechman K.B."/>
            <person name="Herman A."/>
            <person name="Abrahante J.E."/>
            <person name="Garbe J."/>
        </authorList>
    </citation>
    <scope>NUCLEOTIDE SEQUENCE</scope>
    <source>
        <strain evidence="1">Duluth1</strain>
        <tissue evidence="1">Whole animal</tissue>
    </source>
</reference>
<evidence type="ECO:0000313" key="1">
    <source>
        <dbReference type="EMBL" id="KAH3773216.1"/>
    </source>
</evidence>
<keyword evidence="2" id="KW-1185">Reference proteome</keyword>
<name>A0A9D4E6J7_DREPO</name>
<dbReference type="EMBL" id="JAIWYP010000009">
    <property type="protein sequence ID" value="KAH3773216.1"/>
    <property type="molecule type" value="Genomic_DNA"/>
</dbReference>
<dbReference type="AlphaFoldDB" id="A0A9D4E6J7"/>
<proteinExistence type="predicted"/>
<accession>A0A9D4E6J7</accession>
<dbReference type="Proteomes" id="UP000828390">
    <property type="component" value="Unassembled WGS sequence"/>
</dbReference>
<organism evidence="1 2">
    <name type="scientific">Dreissena polymorpha</name>
    <name type="common">Zebra mussel</name>
    <name type="synonym">Mytilus polymorpha</name>
    <dbReference type="NCBI Taxonomy" id="45954"/>
    <lineage>
        <taxon>Eukaryota</taxon>
        <taxon>Metazoa</taxon>
        <taxon>Spiralia</taxon>
        <taxon>Lophotrochozoa</taxon>
        <taxon>Mollusca</taxon>
        <taxon>Bivalvia</taxon>
        <taxon>Autobranchia</taxon>
        <taxon>Heteroconchia</taxon>
        <taxon>Euheterodonta</taxon>
        <taxon>Imparidentia</taxon>
        <taxon>Neoheterodontei</taxon>
        <taxon>Myida</taxon>
        <taxon>Dreissenoidea</taxon>
        <taxon>Dreissenidae</taxon>
        <taxon>Dreissena</taxon>
    </lineage>
</organism>
<protein>
    <submittedName>
        <fullName evidence="1">Uncharacterized protein</fullName>
    </submittedName>
</protein>
<gene>
    <name evidence="1" type="ORF">DPMN_174573</name>
</gene>
<comment type="caution">
    <text evidence="1">The sequence shown here is derived from an EMBL/GenBank/DDBJ whole genome shotgun (WGS) entry which is preliminary data.</text>
</comment>
<evidence type="ECO:0000313" key="2">
    <source>
        <dbReference type="Proteomes" id="UP000828390"/>
    </source>
</evidence>
<sequence length="138" mass="15695">MIPETLGEFRLGEKQRTLFLKKFKVKLLPGRDSSLAVAWKRLVSSRYAWKDVSPSGGLSETPRAEVVCLTVRFGIVQEQGDECSPPALWCYDGNLRLLILAIPSNLRLVCCTKYLLGFKEGRRIAAQFRRQYVFKGKI</sequence>